<dbReference type="Proteomes" id="UP000693952">
    <property type="component" value="Chromosome"/>
</dbReference>
<evidence type="ECO:0000313" key="1">
    <source>
        <dbReference type="EMBL" id="QXH43043.1"/>
    </source>
</evidence>
<dbReference type="Gene3D" id="3.30.1330.40">
    <property type="entry name" value="RutC-like"/>
    <property type="match status" value="2"/>
</dbReference>
<gene>
    <name evidence="1" type="ORF">KSS89_12755</name>
</gene>
<dbReference type="RefSeq" id="WP_164487278.1">
    <property type="nucleotide sequence ID" value="NZ_CP027706.1"/>
</dbReference>
<protein>
    <submittedName>
        <fullName evidence="1">Uncharacterized protein</fullName>
    </submittedName>
</protein>
<evidence type="ECO:0000313" key="2">
    <source>
        <dbReference type="Proteomes" id="UP000693952"/>
    </source>
</evidence>
<proteinExistence type="predicted"/>
<dbReference type="InterPro" id="IPR035959">
    <property type="entry name" value="RutC-like_sf"/>
</dbReference>
<organism evidence="1 2">
    <name type="scientific">Pseudomonas sessilinigenes</name>
    <dbReference type="NCBI Taxonomy" id="658629"/>
    <lineage>
        <taxon>Bacteria</taxon>
        <taxon>Pseudomonadati</taxon>
        <taxon>Pseudomonadota</taxon>
        <taxon>Gammaproteobacteria</taxon>
        <taxon>Pseudomonadales</taxon>
        <taxon>Pseudomonadaceae</taxon>
        <taxon>Pseudomonas</taxon>
    </lineage>
</organism>
<name>A0ABX8MWP1_9PSED</name>
<reference evidence="1" key="1">
    <citation type="submission" date="2021-06" db="EMBL/GenBank/DDBJ databases">
        <title>Updating the genus Pseudomonas: Description of 43 new species and partition of the Pseudomonas putida group.</title>
        <authorList>
            <person name="Girard L."/>
            <person name="Lood C."/>
            <person name="Vandamme P."/>
            <person name="Rokni-Zadeh H."/>
            <person name="van Noort V."/>
            <person name="Hofte M."/>
            <person name="Lavigne R."/>
            <person name="De Mot R."/>
        </authorList>
    </citation>
    <scope>NUCLEOTIDE SEQUENCE</scope>
    <source>
        <strain evidence="1">CMR12a</strain>
    </source>
</reference>
<sequence>MNLVQTQDLIFCNWQQAAVDGDLEQQLAALLETMAAALAERGVSLGAMLKHSIAIRNGAVDPLAAIQAFHRQCHALAPRLVREPSVGTIFRVPHLSREGALVALEAVFARHATPARRALFDDLPMDVARALEYRGQLFLTGFEALELLASERGLSADNLQVRPGLAEQVEVILDKIQDSLRALDADCSDLARLTLYLRADQDPQHARQLVTQAVRQRADAGVAEALQLCVLRGHGMVLEDFKIEIDGLALRPQAPRPTWVSLACGEAGSLSLASVEQAARALAMRLDTGGQPAALQVLLKCSGIEAGPVASQPLLEAFSRQLQRELGPAAALQLSVALLWVKALEAPGAALELDASLFIQ</sequence>
<keyword evidence="2" id="KW-1185">Reference proteome</keyword>
<dbReference type="EMBL" id="CP077074">
    <property type="protein sequence ID" value="QXH43043.1"/>
    <property type="molecule type" value="Genomic_DNA"/>
</dbReference>
<accession>A0ABX8MWP1</accession>
<dbReference type="SUPFAM" id="SSF55298">
    <property type="entry name" value="YjgF-like"/>
    <property type="match status" value="2"/>
</dbReference>